<dbReference type="OrthoDB" id="9811425at2"/>
<gene>
    <name evidence="2" type="ORF">DLM85_13740</name>
</gene>
<dbReference type="Proteomes" id="UP000248553">
    <property type="component" value="Unassembled WGS sequence"/>
</dbReference>
<proteinExistence type="predicted"/>
<sequence length="315" mass="35543">MVNPKMKIVLFGATGFAGRNVADELRSHGVEPVEASLSTGLDLRDAAATEAFLRQHRPTHIINCAAHVGSLNYVTEQAATVVADNMRMIVGMYEAIAKACPRALVINPIANCAYPAKADMFREEEWWDGHLHRSVLSYGATRRLLWVTAECFQMQHAVHSINLLTPNMYGPYDSTDPNKAHALNALISKFVKAEQINQSELPIWGTGVAIREWLYAPDFARIVWQVLLQPDRHGLEQPLNLAQNDGLSVKELVDIIQSKFDYKGKVVWDHTKPDGAPKKVMDDKHFREVFPEFQFTDFQEGIAKTIEYYESVFPY</sequence>
<dbReference type="Gene3D" id="3.40.50.720">
    <property type="entry name" value="NAD(P)-binding Rossmann-like Domain"/>
    <property type="match status" value="1"/>
</dbReference>
<protein>
    <submittedName>
        <fullName evidence="2">GDP-L-fucose synthetase</fullName>
    </submittedName>
</protein>
<dbReference type="GO" id="GO:0050577">
    <property type="term" value="F:GDP-L-fucose synthase activity"/>
    <property type="evidence" value="ECO:0007669"/>
    <property type="project" value="TreeGrafter"/>
</dbReference>
<organism evidence="2 3">
    <name type="scientific">Hymenobacter edaphi</name>
    <dbReference type="NCBI Taxonomy" id="2211146"/>
    <lineage>
        <taxon>Bacteria</taxon>
        <taxon>Pseudomonadati</taxon>
        <taxon>Bacteroidota</taxon>
        <taxon>Cytophagia</taxon>
        <taxon>Cytophagales</taxon>
        <taxon>Hymenobacteraceae</taxon>
        <taxon>Hymenobacter</taxon>
    </lineage>
</organism>
<name>A0A328BLF7_9BACT</name>
<dbReference type="Gene3D" id="3.90.25.10">
    <property type="entry name" value="UDP-galactose 4-epimerase, domain 1"/>
    <property type="match status" value="1"/>
</dbReference>
<evidence type="ECO:0000259" key="1">
    <source>
        <dbReference type="Pfam" id="PF01370"/>
    </source>
</evidence>
<keyword evidence="3" id="KW-1185">Reference proteome</keyword>
<dbReference type="PANTHER" id="PTHR43238:SF1">
    <property type="entry name" value="GDP-L-FUCOSE SYNTHASE"/>
    <property type="match status" value="1"/>
</dbReference>
<dbReference type="AlphaFoldDB" id="A0A328BLF7"/>
<dbReference type="PANTHER" id="PTHR43238">
    <property type="entry name" value="GDP-L-FUCOSE SYNTHASE"/>
    <property type="match status" value="1"/>
</dbReference>
<accession>A0A328BLF7</accession>
<dbReference type="SUPFAM" id="SSF51735">
    <property type="entry name" value="NAD(P)-binding Rossmann-fold domains"/>
    <property type="match status" value="1"/>
</dbReference>
<dbReference type="Pfam" id="PF01370">
    <property type="entry name" value="Epimerase"/>
    <property type="match status" value="1"/>
</dbReference>
<reference evidence="3" key="1">
    <citation type="submission" date="2018-05" db="EMBL/GenBank/DDBJ databases">
        <authorList>
            <person name="Nie L."/>
        </authorList>
    </citation>
    <scope>NUCLEOTIDE SEQUENCE [LARGE SCALE GENOMIC DNA]</scope>
    <source>
        <strain evidence="3">NL</strain>
    </source>
</reference>
<dbReference type="InterPro" id="IPR001509">
    <property type="entry name" value="Epimerase_deHydtase"/>
</dbReference>
<comment type="caution">
    <text evidence="2">The sequence shown here is derived from an EMBL/GenBank/DDBJ whole genome shotgun (WGS) entry which is preliminary data.</text>
</comment>
<dbReference type="EMBL" id="QHKM01000004">
    <property type="protein sequence ID" value="RAK65778.1"/>
    <property type="molecule type" value="Genomic_DNA"/>
</dbReference>
<evidence type="ECO:0000313" key="2">
    <source>
        <dbReference type="EMBL" id="RAK65778.1"/>
    </source>
</evidence>
<feature type="domain" description="NAD-dependent epimerase/dehydratase" evidence="1">
    <location>
        <begin position="8"/>
        <end position="240"/>
    </location>
</feature>
<evidence type="ECO:0000313" key="3">
    <source>
        <dbReference type="Proteomes" id="UP000248553"/>
    </source>
</evidence>
<dbReference type="InterPro" id="IPR036291">
    <property type="entry name" value="NAD(P)-bd_dom_sf"/>
</dbReference>